<feature type="region of interest" description="Disordered" evidence="1">
    <location>
        <begin position="958"/>
        <end position="997"/>
    </location>
</feature>
<feature type="region of interest" description="Disordered" evidence="1">
    <location>
        <begin position="275"/>
        <end position="376"/>
    </location>
</feature>
<feature type="region of interest" description="Disordered" evidence="1">
    <location>
        <begin position="730"/>
        <end position="779"/>
    </location>
</feature>
<feature type="compositionally biased region" description="Polar residues" evidence="1">
    <location>
        <begin position="330"/>
        <end position="345"/>
    </location>
</feature>
<feature type="compositionally biased region" description="Basic and acidic residues" evidence="1">
    <location>
        <begin position="11"/>
        <end position="20"/>
    </location>
</feature>
<dbReference type="OMA" id="TRQTEFR"/>
<evidence type="ECO:0000313" key="2">
    <source>
        <dbReference type="EMBL" id="KCW61982.1"/>
    </source>
</evidence>
<dbReference type="STRING" id="71139.A0A059B705"/>
<feature type="region of interest" description="Disordered" evidence="1">
    <location>
        <begin position="843"/>
        <end position="863"/>
    </location>
</feature>
<dbReference type="Gramene" id="KCW61982">
    <property type="protein sequence ID" value="KCW61982"/>
    <property type="gene ID" value="EUGRSUZ_H04665"/>
</dbReference>
<evidence type="ECO:0000256" key="1">
    <source>
        <dbReference type="SAM" id="MobiDB-lite"/>
    </source>
</evidence>
<proteinExistence type="predicted"/>
<feature type="compositionally biased region" description="Low complexity" evidence="1">
    <location>
        <begin position="131"/>
        <end position="141"/>
    </location>
</feature>
<dbReference type="GO" id="GO:0043622">
    <property type="term" value="P:cortical microtubule organization"/>
    <property type="evidence" value="ECO:0000318"/>
    <property type="project" value="GO_Central"/>
</dbReference>
<accession>A0A059B705</accession>
<feature type="region of interest" description="Disordered" evidence="1">
    <location>
        <begin position="414"/>
        <end position="444"/>
    </location>
</feature>
<feature type="region of interest" description="Disordered" evidence="1">
    <location>
        <begin position="1055"/>
        <end position="1114"/>
    </location>
</feature>
<feature type="compositionally biased region" description="Polar residues" evidence="1">
    <location>
        <begin position="416"/>
        <end position="432"/>
    </location>
</feature>
<feature type="compositionally biased region" description="Low complexity" evidence="1">
    <location>
        <begin position="149"/>
        <end position="170"/>
    </location>
</feature>
<name>A0A059B705_EUCGR</name>
<feature type="compositionally biased region" description="Polar residues" evidence="1">
    <location>
        <begin position="283"/>
        <end position="305"/>
    </location>
</feature>
<dbReference type="GO" id="GO:0051211">
    <property type="term" value="P:anisotropic cell growth"/>
    <property type="evidence" value="ECO:0007669"/>
    <property type="project" value="EnsemblPlants"/>
</dbReference>
<dbReference type="AlphaFoldDB" id="A0A059B705"/>
<feature type="compositionally biased region" description="Low complexity" evidence="1">
    <location>
        <begin position="201"/>
        <end position="223"/>
    </location>
</feature>
<feature type="region of interest" description="Disordered" evidence="1">
    <location>
        <begin position="100"/>
        <end position="249"/>
    </location>
</feature>
<feature type="compositionally biased region" description="Basic residues" evidence="1">
    <location>
        <begin position="1079"/>
        <end position="1094"/>
    </location>
</feature>
<dbReference type="OrthoDB" id="1929779at2759"/>
<organism evidence="2">
    <name type="scientific">Eucalyptus grandis</name>
    <name type="common">Flooded gum</name>
    <dbReference type="NCBI Taxonomy" id="71139"/>
    <lineage>
        <taxon>Eukaryota</taxon>
        <taxon>Viridiplantae</taxon>
        <taxon>Streptophyta</taxon>
        <taxon>Embryophyta</taxon>
        <taxon>Tracheophyta</taxon>
        <taxon>Spermatophyta</taxon>
        <taxon>Magnoliopsida</taxon>
        <taxon>eudicotyledons</taxon>
        <taxon>Gunneridae</taxon>
        <taxon>Pentapetalae</taxon>
        <taxon>rosids</taxon>
        <taxon>malvids</taxon>
        <taxon>Myrtales</taxon>
        <taxon>Myrtaceae</taxon>
        <taxon>Myrtoideae</taxon>
        <taxon>Eucalypteae</taxon>
        <taxon>Eucalyptus</taxon>
    </lineage>
</organism>
<dbReference type="GO" id="GO:0055028">
    <property type="term" value="C:cortical microtubule"/>
    <property type="evidence" value="ECO:0000318"/>
    <property type="project" value="GO_Central"/>
</dbReference>
<feature type="compositionally biased region" description="Low complexity" evidence="1">
    <location>
        <begin position="353"/>
        <end position="371"/>
    </location>
</feature>
<sequence>MPPSPALRCSPGREMRAESHKRGRSLEGGLLFREKDDDLALFKEMQTRERDNFLLQSDDDIEDVFSTKLKHFSDFKLGISIPARGESSDLLNADGEKNDYEWLITPPDTPLFPSLDDETPPANVVPRGRPRSQPISISRSSTMEKSYRSSRGSASPSRSSPSPRSGNSAAQSRGRPSSARHASPTPSLRNATPPQRPSTPPSKTSTSAPRSSTPTSRRISGGFSTTGGSGVRGTSPVKTSRGNSASPKIKAWQANIPGFSTEVPPNLRTSLADRPASYVRGSSPASRNSRQSVSPTASRSVASSYSHDRDHFSSHSKGSVASSGDDDMDSLQSIQVGSLDRSTLSKVGASPNRRSLVSPRKKVVSSVSAPKKSFDSALRQMDHRKAPQNMFRPLLSSVPSSTFYVGKAGSMHHSMVSRNSPVTTSSNASSDHGTGPVLDTEGTDQIRDDMTCESGGGIYATVDEEIFEFDRGDTANEDTGSEIYAAHQSLNIPVSDFDVVTIVESGHPNAEDSCQDSAIENVTAASEVDGFRDLVPCSICGCRYDASELVENEENLCPKCRKKETIFLEADMVVAEDFTLTPIDTPDKHKNSGQVKLPMAECELQEVIDVDEPTVLLGEEIVHQSESFSKEQSQVHLLEKSCPEHLIAGDNEGFSDGREFIAPRVSSSPSDADVTNQELQLYIDHNKNDVTEGAGISLLLKRSSSSKGRVIQGRTYTVSTIPRDDLSYARDSTTSLRSSYGRESVSGSSSVDFSSSRQTDVHMHRQLSGLRSESENSKYDIKTQSIGSSFSGLSNHASQGFGLEASMHDSSEDHVGNEDTDAEESILASLERMHALETTDAVHTSTMSTSYGEDTFESNEGSTALNASTTDLSSHAIGMGLEGSTVASSNVTDTISLHNGAVPQDDLRVVTDMEASAVAALVPSAGEGSGLLSPGASALECSDVPADRSLVISSEMETIDGQSRTLSESEHKLESKSPGTLDTEMDASAPEAKTSDHGHGILEESTVTVEARPGRRGRSLTLDEATDTILFCSSIVHDLAYKAATIAMEKEPAVPLEGSHPTVTILGKSTTETRDPRRGRIVSKRSLKSQKARQRQVETEKNLPSSKTENDENIDESLMRNIGIPNKLDGVKPPKLESKCNCIIM</sequence>
<dbReference type="KEGG" id="egr:104415705"/>
<dbReference type="FunCoup" id="A0A059B705">
    <property type="interactions" value="2719"/>
</dbReference>
<feature type="region of interest" description="Disordered" evidence="1">
    <location>
        <begin position="1"/>
        <end position="27"/>
    </location>
</feature>
<feature type="compositionally biased region" description="Polar residues" evidence="1">
    <location>
        <begin position="236"/>
        <end position="246"/>
    </location>
</feature>
<dbReference type="PANTHER" id="PTHR31949:SF3">
    <property type="entry name" value="RUN_FYVE DOMAIN PROTEIN"/>
    <property type="match status" value="1"/>
</dbReference>
<feature type="compositionally biased region" description="Low complexity" evidence="1">
    <location>
        <begin position="737"/>
        <end position="756"/>
    </location>
</feature>
<dbReference type="eggNOG" id="ENOG502QTA9">
    <property type="taxonomic scope" value="Eukaryota"/>
</dbReference>
<gene>
    <name evidence="2" type="ORF">EUGRSUZ_H04665</name>
</gene>
<dbReference type="EMBL" id="KK198760">
    <property type="protein sequence ID" value="KCW61982.1"/>
    <property type="molecule type" value="Genomic_DNA"/>
</dbReference>
<reference evidence="2" key="1">
    <citation type="submission" date="2013-07" db="EMBL/GenBank/DDBJ databases">
        <title>The genome of Eucalyptus grandis.</title>
        <authorList>
            <person name="Schmutz J."/>
            <person name="Hayes R."/>
            <person name="Myburg A."/>
            <person name="Tuskan G."/>
            <person name="Grattapaglia D."/>
            <person name="Rokhsar D.S."/>
        </authorList>
    </citation>
    <scope>NUCLEOTIDE SEQUENCE</scope>
    <source>
        <tissue evidence="2">Leaf extractions</tissue>
    </source>
</reference>
<dbReference type="PANTHER" id="PTHR31949">
    <property type="entry name" value="GASTRIC MUCIN-LIKE PROTEIN"/>
    <property type="match status" value="1"/>
</dbReference>
<dbReference type="InParanoid" id="A0A059B705"/>
<protein>
    <submittedName>
        <fullName evidence="2">Uncharacterized protein</fullName>
    </submittedName>
</protein>